<dbReference type="InterPro" id="IPR024930">
    <property type="entry name" value="Skp_dom_sf"/>
</dbReference>
<evidence type="ECO:0000313" key="4">
    <source>
        <dbReference type="EMBL" id="CDR33905.1"/>
    </source>
</evidence>
<dbReference type="SMART" id="SM00935">
    <property type="entry name" value="OmpH"/>
    <property type="match status" value="1"/>
</dbReference>
<dbReference type="STRING" id="1437425.CSEC_1079"/>
<dbReference type="SUPFAM" id="SSF111384">
    <property type="entry name" value="OmpH-like"/>
    <property type="match status" value="1"/>
</dbReference>
<dbReference type="AlphaFoldDB" id="A0A090D1L8"/>
<dbReference type="PANTHER" id="PTHR35089">
    <property type="entry name" value="CHAPERONE PROTEIN SKP"/>
    <property type="match status" value="1"/>
</dbReference>
<evidence type="ECO:0000256" key="2">
    <source>
        <dbReference type="ARBA" id="ARBA00022729"/>
    </source>
</evidence>
<reference evidence="4" key="2">
    <citation type="submission" date="2014-09" db="EMBL/GenBank/DDBJ databases">
        <title>Criblamydia sequanensis harbors a mega-plasmid encoding arsenite resistance.</title>
        <authorList>
            <person name="Bertelli C."/>
            <person name="Goesmann A."/>
            <person name="Greub G."/>
        </authorList>
    </citation>
    <scope>NUCLEOTIDE SEQUENCE [LARGE SCALE GENOMIC DNA]</scope>
    <source>
        <strain evidence="4">CRIB-18</strain>
    </source>
</reference>
<dbReference type="eggNOG" id="COG2825">
    <property type="taxonomic scope" value="Bacteria"/>
</dbReference>
<dbReference type="GO" id="GO:0051082">
    <property type="term" value="F:unfolded protein binding"/>
    <property type="evidence" value="ECO:0007669"/>
    <property type="project" value="InterPro"/>
</dbReference>
<dbReference type="GO" id="GO:0005829">
    <property type="term" value="C:cytosol"/>
    <property type="evidence" value="ECO:0007669"/>
    <property type="project" value="TreeGrafter"/>
</dbReference>
<evidence type="ECO:0000256" key="1">
    <source>
        <dbReference type="ARBA" id="ARBA00009091"/>
    </source>
</evidence>
<feature type="signal peptide" evidence="3">
    <location>
        <begin position="1"/>
        <end position="29"/>
    </location>
</feature>
<evidence type="ECO:0000313" key="5">
    <source>
        <dbReference type="Proteomes" id="UP000031552"/>
    </source>
</evidence>
<feature type="chain" id="PRO_5001853666" evidence="3">
    <location>
        <begin position="30"/>
        <end position="187"/>
    </location>
</feature>
<keyword evidence="2 3" id="KW-0732">Signal</keyword>
<dbReference type="EMBL" id="CCEJ010000004">
    <property type="protein sequence ID" value="CDR33905.1"/>
    <property type="molecule type" value="Genomic_DNA"/>
</dbReference>
<reference evidence="4" key="1">
    <citation type="submission" date="2013-12" db="EMBL/GenBank/DDBJ databases">
        <authorList>
            <person name="Linke B."/>
        </authorList>
    </citation>
    <scope>NUCLEOTIDE SEQUENCE [LARGE SCALE GENOMIC DNA]</scope>
    <source>
        <strain evidence="4">CRIB-18</strain>
    </source>
</reference>
<accession>A0A090D1L8</accession>
<dbReference type="Proteomes" id="UP000031552">
    <property type="component" value="Unassembled WGS sequence"/>
</dbReference>
<name>A0A090D1L8_9BACT</name>
<protein>
    <submittedName>
        <fullName evidence="4">Skp-like protein</fullName>
    </submittedName>
</protein>
<dbReference type="RefSeq" id="WP_053331811.1">
    <property type="nucleotide sequence ID" value="NZ_CCEJ010000004.1"/>
</dbReference>
<comment type="caution">
    <text evidence="4">The sequence shown here is derived from an EMBL/GenBank/DDBJ whole genome shotgun (WGS) entry which is preliminary data.</text>
</comment>
<gene>
    <name evidence="4" type="primary">ompH</name>
    <name evidence="4" type="ORF">CSEC_1079</name>
</gene>
<dbReference type="GO" id="GO:0050821">
    <property type="term" value="P:protein stabilization"/>
    <property type="evidence" value="ECO:0007669"/>
    <property type="project" value="TreeGrafter"/>
</dbReference>
<dbReference type="Pfam" id="PF03938">
    <property type="entry name" value="OmpH"/>
    <property type="match status" value="1"/>
</dbReference>
<dbReference type="InterPro" id="IPR005632">
    <property type="entry name" value="Chaperone_Skp"/>
</dbReference>
<proteinExistence type="inferred from homology"/>
<organism evidence="4 5">
    <name type="scientific">Candidatus Criblamydia sequanensis CRIB-18</name>
    <dbReference type="NCBI Taxonomy" id="1437425"/>
    <lineage>
        <taxon>Bacteria</taxon>
        <taxon>Pseudomonadati</taxon>
        <taxon>Chlamydiota</taxon>
        <taxon>Chlamydiia</taxon>
        <taxon>Parachlamydiales</taxon>
        <taxon>Candidatus Criblamydiaceae</taxon>
        <taxon>Candidatus Criblamydia</taxon>
    </lineage>
</organism>
<dbReference type="Gene3D" id="3.30.910.20">
    <property type="entry name" value="Skp domain"/>
    <property type="match status" value="1"/>
</dbReference>
<keyword evidence="5" id="KW-1185">Reference proteome</keyword>
<dbReference type="PANTHER" id="PTHR35089:SF1">
    <property type="entry name" value="CHAPERONE PROTEIN SKP"/>
    <property type="match status" value="1"/>
</dbReference>
<comment type="similarity">
    <text evidence="1">Belongs to the Skp family.</text>
</comment>
<evidence type="ECO:0000256" key="3">
    <source>
        <dbReference type="SAM" id="SignalP"/>
    </source>
</evidence>
<sequence>MKDWKKSKKAFFTYLTLALLCIAPFTASAAENRSLQRVGVLNFKECVEKSKLGKQEQSTFESLKKQAEQIMIQREKDISEVAAKLNDADYLESLSREAEAELRHKYKTISQEIAQQQQQLYQTLTQANYKILQKLTDEANKAAKVVAQRENLDMVFNDESTYFFANRLDITNLIINEMDASLSNEQP</sequence>
<dbReference type="OrthoDB" id="17869at2"/>